<evidence type="ECO:0000256" key="1">
    <source>
        <dbReference type="SAM" id="MobiDB-lite"/>
    </source>
</evidence>
<organism evidence="2 3">
    <name type="scientific">Edaphochlamys debaryana</name>
    <dbReference type="NCBI Taxonomy" id="47281"/>
    <lineage>
        <taxon>Eukaryota</taxon>
        <taxon>Viridiplantae</taxon>
        <taxon>Chlorophyta</taxon>
        <taxon>core chlorophytes</taxon>
        <taxon>Chlorophyceae</taxon>
        <taxon>CS clade</taxon>
        <taxon>Chlamydomonadales</taxon>
        <taxon>Chlamydomonadales incertae sedis</taxon>
        <taxon>Edaphochlamys</taxon>
    </lineage>
</organism>
<feature type="region of interest" description="Disordered" evidence="1">
    <location>
        <begin position="219"/>
        <end position="398"/>
    </location>
</feature>
<sequence length="398" mass="40115">MGRLCVSRPQCPSKASTADSTAAANTAAADPPPPAPDDPAAEAAGSAEAAAPSAPAAAQPAVPPAAAAAAAQAPPAKSAKQERPVAPPRSISQRAAWLLLAAELFRLTQSKANADGLPTPPLWQKPYIDRWLAEVREHVLRDAEAEGGESCKAASGQLLTNTQLMRALALLAPLHWLPQDSPHRSDAPAPATTVPAWQGGEYEHSACMVPQRWCLTAPKEAPWTGPKAAEEEDKKKEPAPQAAGEPAPAGGAAAPAGGEPVPAQGAAPQPQAAVEPAPAGGAAAPAGGGTAPSRRAAPQPPRRPGGVYLAGEDKEKGASAYHRIYVGYNKKPRQPTASTATASGHTGPQTRSRAAAGAARPGPSTAQQPPSPATATASSSAEGQTRSRVAAAATAFRV</sequence>
<reference evidence="2" key="1">
    <citation type="journal article" date="2020" name="bioRxiv">
        <title>Comparative genomics of Chlamydomonas.</title>
        <authorList>
            <person name="Craig R.J."/>
            <person name="Hasan A.R."/>
            <person name="Ness R.W."/>
            <person name="Keightley P.D."/>
        </authorList>
    </citation>
    <scope>NUCLEOTIDE SEQUENCE</scope>
    <source>
        <strain evidence="2">CCAP 11/70</strain>
    </source>
</reference>
<evidence type="ECO:0000313" key="2">
    <source>
        <dbReference type="EMBL" id="KAG2489190.1"/>
    </source>
</evidence>
<dbReference type="EMBL" id="JAEHOE010000076">
    <property type="protein sequence ID" value="KAG2489190.1"/>
    <property type="molecule type" value="Genomic_DNA"/>
</dbReference>
<dbReference type="Proteomes" id="UP000612055">
    <property type="component" value="Unassembled WGS sequence"/>
</dbReference>
<feature type="region of interest" description="Disordered" evidence="1">
    <location>
        <begin position="1"/>
        <end position="88"/>
    </location>
</feature>
<accession>A0A836BU96</accession>
<name>A0A836BU96_9CHLO</name>
<comment type="caution">
    <text evidence="2">The sequence shown here is derived from an EMBL/GenBank/DDBJ whole genome shotgun (WGS) entry which is preliminary data.</text>
</comment>
<feature type="compositionally biased region" description="Low complexity" evidence="1">
    <location>
        <begin position="350"/>
        <end position="381"/>
    </location>
</feature>
<keyword evidence="3" id="KW-1185">Reference proteome</keyword>
<feature type="compositionally biased region" description="Basic and acidic residues" evidence="1">
    <location>
        <begin position="228"/>
        <end position="238"/>
    </location>
</feature>
<feature type="compositionally biased region" description="Low complexity" evidence="1">
    <location>
        <begin position="41"/>
        <end position="78"/>
    </location>
</feature>
<dbReference type="AlphaFoldDB" id="A0A836BU96"/>
<evidence type="ECO:0000313" key="3">
    <source>
        <dbReference type="Proteomes" id="UP000612055"/>
    </source>
</evidence>
<feature type="compositionally biased region" description="Low complexity" evidence="1">
    <location>
        <begin position="12"/>
        <end position="29"/>
    </location>
</feature>
<feature type="compositionally biased region" description="Low complexity" evidence="1">
    <location>
        <begin position="239"/>
        <end position="297"/>
    </location>
</feature>
<proteinExistence type="predicted"/>
<protein>
    <submittedName>
        <fullName evidence="2">Uncharacterized protein</fullName>
    </submittedName>
</protein>
<gene>
    <name evidence="2" type="ORF">HYH03_012416</name>
</gene>